<comment type="subcellular location">
    <subcellularLocation>
        <location evidence="1 9">Nucleus</location>
        <location evidence="1 9">Nuclear pore complex</location>
    </subcellularLocation>
</comment>
<evidence type="ECO:0000256" key="9">
    <source>
        <dbReference type="RuleBase" id="RU365073"/>
    </source>
</evidence>
<protein>
    <recommendedName>
        <fullName evidence="9">Nuclear pore complex protein Nup85</fullName>
    </recommendedName>
</protein>
<comment type="function">
    <text evidence="9">Functions as a component of the nuclear pore complex (NPC).</text>
</comment>
<dbReference type="OrthoDB" id="17644at2759"/>
<keyword evidence="11" id="KW-1185">Reference proteome</keyword>
<evidence type="ECO:0000313" key="11">
    <source>
        <dbReference type="Proteomes" id="UP001152798"/>
    </source>
</evidence>
<dbReference type="Proteomes" id="UP001152798">
    <property type="component" value="Chromosome 4"/>
</dbReference>
<dbReference type="GO" id="GO:0031965">
    <property type="term" value="C:nuclear membrane"/>
    <property type="evidence" value="ECO:0007669"/>
    <property type="project" value="UniProtKB-UniRule"/>
</dbReference>
<evidence type="ECO:0000256" key="7">
    <source>
        <dbReference type="ARBA" id="ARBA00023132"/>
    </source>
</evidence>
<keyword evidence="6 9" id="KW-0811">Translocation</keyword>
<keyword evidence="5 9" id="KW-0653">Protein transport</keyword>
<dbReference type="InterPro" id="IPR011502">
    <property type="entry name" value="Nucleoporin_Nup85"/>
</dbReference>
<dbReference type="GO" id="GO:0045893">
    <property type="term" value="P:positive regulation of DNA-templated transcription"/>
    <property type="evidence" value="ECO:0007669"/>
    <property type="project" value="TreeGrafter"/>
</dbReference>
<name>A0A9P0HES9_NEZVI</name>
<evidence type="ECO:0000256" key="4">
    <source>
        <dbReference type="ARBA" id="ARBA00022816"/>
    </source>
</evidence>
<dbReference type="GO" id="GO:0006606">
    <property type="term" value="P:protein import into nucleus"/>
    <property type="evidence" value="ECO:0007669"/>
    <property type="project" value="TreeGrafter"/>
</dbReference>
<keyword evidence="7 9" id="KW-0906">Nuclear pore complex</keyword>
<organism evidence="10 11">
    <name type="scientific">Nezara viridula</name>
    <name type="common">Southern green stink bug</name>
    <name type="synonym">Cimex viridulus</name>
    <dbReference type="NCBI Taxonomy" id="85310"/>
    <lineage>
        <taxon>Eukaryota</taxon>
        <taxon>Metazoa</taxon>
        <taxon>Ecdysozoa</taxon>
        <taxon>Arthropoda</taxon>
        <taxon>Hexapoda</taxon>
        <taxon>Insecta</taxon>
        <taxon>Pterygota</taxon>
        <taxon>Neoptera</taxon>
        <taxon>Paraneoptera</taxon>
        <taxon>Hemiptera</taxon>
        <taxon>Heteroptera</taxon>
        <taxon>Panheteroptera</taxon>
        <taxon>Pentatomomorpha</taxon>
        <taxon>Pentatomoidea</taxon>
        <taxon>Pentatomidae</taxon>
        <taxon>Pentatominae</taxon>
        <taxon>Nezara</taxon>
    </lineage>
</organism>
<gene>
    <name evidence="10" type="ORF">NEZAVI_LOCUS9833</name>
</gene>
<accession>A0A9P0HES9</accession>
<sequence length="654" mass="74390">MYEQTIQTIDVPDKLCEKSGISFSVVNNNDISVFPFRKPLPQNIGKSSEFAPCEGSVYMLKANSIMDDPELRKLINESHAIFVSSRSVPTDENSKHRVLEQSREHRSSIRQCIENMHQAMCSRNADYENWIKILESIELIWHLCELLHLEAVHSDIVLPKLIEWSRLNSVEYDENISKELHFGKGAEIRIGEKYWVQIMSLLVESRFEATRALLRLHSEADSKSFMEADAILRGIPIYTIYCGLSPVEFNGRWRAWKSMVRSKISAGTFSAFPHLLNVMNILGGVEPLFPLLKPHCHTWYQMLTAILQFSDPMVKVHDLNYYAQQCIDQFGGLSKLRLLDHTILALFDADLATVIKKLQLTADNGWSAVHLTNLLHLSGCLNKSPETAVDLEPMLLEYGQLLMSHKRFWQIGLMYLKYCPTHGKESIAIQLCSLPIDNTKIAFKVIEAARSNGLYDVVKSICRVLAMKHVKEGNYGNALTWALTSKDAEVMTQIADKYLYKYSTGSSDKELNCHNILTGLGQSVFSSGRLTFLCKYCDFQRCYQQGKVNEAASILIKLLESRISPKYFWFTLLLDALPLLEMKIGTPVFSHEDSNILLANLEELAIGWVDNPVRKTHNFNDQIKIIRLAITKNLARTLLLQSNAPTNSNTIICY</sequence>
<dbReference type="PANTHER" id="PTHR13373:SF21">
    <property type="entry name" value="NUCLEAR PORE COMPLEX PROTEIN NUP85"/>
    <property type="match status" value="1"/>
</dbReference>
<dbReference type="EMBL" id="OV725080">
    <property type="protein sequence ID" value="CAH1400640.1"/>
    <property type="molecule type" value="Genomic_DNA"/>
</dbReference>
<evidence type="ECO:0000313" key="10">
    <source>
        <dbReference type="EMBL" id="CAH1400640.1"/>
    </source>
</evidence>
<dbReference type="GO" id="GO:0006406">
    <property type="term" value="P:mRNA export from nucleus"/>
    <property type="evidence" value="ECO:0007669"/>
    <property type="project" value="TreeGrafter"/>
</dbReference>
<comment type="subunit">
    <text evidence="9">Component of the nuclear pore complex (NPC).</text>
</comment>
<keyword evidence="9" id="KW-0472">Membrane</keyword>
<evidence type="ECO:0000256" key="3">
    <source>
        <dbReference type="ARBA" id="ARBA00022448"/>
    </source>
</evidence>
<keyword evidence="8 9" id="KW-0539">Nucleus</keyword>
<reference evidence="10" key="1">
    <citation type="submission" date="2022-01" db="EMBL/GenBank/DDBJ databases">
        <authorList>
            <person name="King R."/>
        </authorList>
    </citation>
    <scope>NUCLEOTIDE SEQUENCE</scope>
</reference>
<evidence type="ECO:0000256" key="5">
    <source>
        <dbReference type="ARBA" id="ARBA00022927"/>
    </source>
</evidence>
<dbReference type="AlphaFoldDB" id="A0A9P0HES9"/>
<dbReference type="GO" id="GO:0031080">
    <property type="term" value="C:nuclear pore outer ring"/>
    <property type="evidence" value="ECO:0007669"/>
    <property type="project" value="TreeGrafter"/>
</dbReference>
<proteinExistence type="inferred from homology"/>
<evidence type="ECO:0000256" key="6">
    <source>
        <dbReference type="ARBA" id="ARBA00023010"/>
    </source>
</evidence>
<comment type="similarity">
    <text evidence="2 9">Belongs to the nucleoporin Nup85 family.</text>
</comment>
<evidence type="ECO:0000256" key="2">
    <source>
        <dbReference type="ARBA" id="ARBA00005573"/>
    </source>
</evidence>
<evidence type="ECO:0000256" key="8">
    <source>
        <dbReference type="ARBA" id="ARBA00023242"/>
    </source>
</evidence>
<keyword evidence="3 9" id="KW-0813">Transport</keyword>
<dbReference type="Pfam" id="PF07575">
    <property type="entry name" value="Nucleopor_Nup85"/>
    <property type="match status" value="1"/>
</dbReference>
<keyword evidence="4 9" id="KW-0509">mRNA transport</keyword>
<evidence type="ECO:0000256" key="1">
    <source>
        <dbReference type="ARBA" id="ARBA00004567"/>
    </source>
</evidence>
<dbReference type="GO" id="GO:0017056">
    <property type="term" value="F:structural constituent of nuclear pore"/>
    <property type="evidence" value="ECO:0007669"/>
    <property type="project" value="TreeGrafter"/>
</dbReference>
<dbReference type="PANTHER" id="PTHR13373">
    <property type="entry name" value="FROUNT PROTEIN-RELATED"/>
    <property type="match status" value="1"/>
</dbReference>